<dbReference type="PANTHER" id="PTHR10528">
    <property type="entry name" value="AF4/FMR2 FAMILY MEMBER"/>
    <property type="match status" value="1"/>
</dbReference>
<evidence type="ECO:0000259" key="6">
    <source>
        <dbReference type="Pfam" id="PF18876"/>
    </source>
</evidence>
<sequence length="688" mass="76719">MLVKIGKISLSENNNGVVFFFLILCDKTKSVFKPGSSLEPWLKTCRFVLLHKEGCQPCVLPFSFYLQPDPPTSNKWQLDNWLTKVNPPAVPTESPSDTAHTDGHEEDKEQLVSNGSSCEHAAPREPHDRSSIRAAQAPQDVHLPTKLGCQKSPVHTEEPSQRQTVGIKRPSKPPVHEEPKGGLRVESEPAPYEIREQSSRDKPKPKTKSRPKSCDQKELKPRLQEAPKEKKHKGSHHADANALPDHRPVRDVLVGSAQERPILKHLPEGQDTAPTRTSGHRSAAEVKEGFHKGKLLVPTKEKLLPPVRDMPGNPSLLVRIDLPLLSRVPQPPEKGNQKKRAELKEPPGTKGQDLEKKSTDTPDGSFKKRKVRGGGGGGFVQGPQWCAWSCLKNPCIWFLLHSFRQYQLVLESQRRLDKKVNIVTSPTLFLLHLFSSTRLHFRQHLTEYYLEEAKKMKHEADAMMDKTGKAFQYLDAALSFVEYGMALESNVVAPKPAYSIFADTIDLLKYVMTLKPFTDARVLTLDCLSIHSMRCQSLLHMAMFRYKRDTAIKYSRILNDHFKVGHSCCRAASSGATVGMPSPHSPVPSPARSMSSQQGSNGSNCGCSSVGSSVTIPSITSSYVNITSYVLYAYNIWEHADALSKNNKEFFAELSTAVCPLALTSSMAEMVHYTRQGLHWLRLNSSTP</sequence>
<feature type="region of interest" description="Disordered" evidence="5">
    <location>
        <begin position="576"/>
        <end position="604"/>
    </location>
</feature>
<dbReference type="InterPro" id="IPR007797">
    <property type="entry name" value="AF4/FMR2"/>
</dbReference>
<evidence type="ECO:0000256" key="2">
    <source>
        <dbReference type="ARBA" id="ARBA00007354"/>
    </source>
</evidence>
<dbReference type="Pfam" id="PF18876">
    <property type="entry name" value="AFF4_CHD"/>
    <property type="match status" value="1"/>
</dbReference>
<reference evidence="7" key="2">
    <citation type="submission" date="2025-09" db="UniProtKB">
        <authorList>
            <consortium name="Ensembl"/>
        </authorList>
    </citation>
    <scope>IDENTIFICATION</scope>
</reference>
<organism evidence="7 8">
    <name type="scientific">Pavo cristatus</name>
    <name type="common">Indian peafowl</name>
    <name type="synonym">Blue peafowl</name>
    <dbReference type="NCBI Taxonomy" id="9049"/>
    <lineage>
        <taxon>Eukaryota</taxon>
        <taxon>Metazoa</taxon>
        <taxon>Chordata</taxon>
        <taxon>Craniata</taxon>
        <taxon>Vertebrata</taxon>
        <taxon>Euteleostomi</taxon>
        <taxon>Archelosauria</taxon>
        <taxon>Archosauria</taxon>
        <taxon>Dinosauria</taxon>
        <taxon>Saurischia</taxon>
        <taxon>Theropoda</taxon>
        <taxon>Coelurosauria</taxon>
        <taxon>Aves</taxon>
        <taxon>Neognathae</taxon>
        <taxon>Galloanserae</taxon>
        <taxon>Galliformes</taxon>
        <taxon>Phasianidae</taxon>
        <taxon>Phasianinae</taxon>
        <taxon>Pavo</taxon>
    </lineage>
</organism>
<dbReference type="Proteomes" id="UP000694428">
    <property type="component" value="Unplaced"/>
</dbReference>
<reference evidence="7" key="1">
    <citation type="submission" date="2025-08" db="UniProtKB">
        <authorList>
            <consortium name="Ensembl"/>
        </authorList>
    </citation>
    <scope>IDENTIFICATION</scope>
</reference>
<evidence type="ECO:0000313" key="7">
    <source>
        <dbReference type="Ensembl" id="ENSPSTP00000016545.1"/>
    </source>
</evidence>
<accession>A0A8C9LC81</accession>
<feature type="compositionally biased region" description="Low complexity" evidence="5">
    <location>
        <begin position="595"/>
        <end position="604"/>
    </location>
</feature>
<keyword evidence="4" id="KW-0539">Nucleus</keyword>
<evidence type="ECO:0000313" key="8">
    <source>
        <dbReference type="Proteomes" id="UP000694428"/>
    </source>
</evidence>
<feature type="compositionally biased region" description="Basic and acidic residues" evidence="5">
    <location>
        <begin position="121"/>
        <end position="131"/>
    </location>
</feature>
<feature type="domain" description="AF4/FMR2 C-terminal homology" evidence="6">
    <location>
        <begin position="439"/>
        <end position="687"/>
    </location>
</feature>
<dbReference type="AlphaFoldDB" id="A0A8C9LC81"/>
<proteinExistence type="inferred from homology"/>
<dbReference type="Pfam" id="PF18875">
    <property type="entry name" value="AF4_int"/>
    <property type="match status" value="1"/>
</dbReference>
<feature type="compositionally biased region" description="Basic and acidic residues" evidence="5">
    <location>
        <begin position="212"/>
        <end position="228"/>
    </location>
</feature>
<comment type="similarity">
    <text evidence="2">Belongs to the AF4 family.</text>
</comment>
<feature type="compositionally biased region" description="Basic and acidic residues" evidence="5">
    <location>
        <begin position="335"/>
        <end position="360"/>
    </location>
</feature>
<evidence type="ECO:0000256" key="4">
    <source>
        <dbReference type="ARBA" id="ARBA00023242"/>
    </source>
</evidence>
<feature type="compositionally biased region" description="Basic and acidic residues" evidence="5">
    <location>
        <begin position="236"/>
        <end position="250"/>
    </location>
</feature>
<name>A0A8C9LC81_PAVCR</name>
<dbReference type="PANTHER" id="PTHR10528:SF6">
    <property type="entry name" value="AF4_FMR2 FAMILY MEMBER 1"/>
    <property type="match status" value="1"/>
</dbReference>
<keyword evidence="8" id="KW-1185">Reference proteome</keyword>
<dbReference type="InterPro" id="IPR043639">
    <property type="entry name" value="AF4_int"/>
</dbReference>
<dbReference type="InterPro" id="IPR043640">
    <property type="entry name" value="AF4/FMR2_CHD"/>
</dbReference>
<feature type="region of interest" description="Disordered" evidence="5">
    <location>
        <begin position="85"/>
        <end position="290"/>
    </location>
</feature>
<feature type="compositionally biased region" description="Basic and acidic residues" evidence="5">
    <location>
        <begin position="99"/>
        <end position="110"/>
    </location>
</feature>
<keyword evidence="3" id="KW-0597">Phosphoprotein</keyword>
<dbReference type="GO" id="GO:0032783">
    <property type="term" value="C:super elongation complex"/>
    <property type="evidence" value="ECO:0007669"/>
    <property type="project" value="TreeGrafter"/>
</dbReference>
<evidence type="ECO:0000256" key="1">
    <source>
        <dbReference type="ARBA" id="ARBA00004123"/>
    </source>
</evidence>
<evidence type="ECO:0000256" key="3">
    <source>
        <dbReference type="ARBA" id="ARBA00022553"/>
    </source>
</evidence>
<protein>
    <recommendedName>
        <fullName evidence="6">AF4/FMR2 C-terminal homology domain-containing protein</fullName>
    </recommendedName>
</protein>
<evidence type="ECO:0000256" key="5">
    <source>
        <dbReference type="SAM" id="MobiDB-lite"/>
    </source>
</evidence>
<feature type="region of interest" description="Disordered" evidence="5">
    <location>
        <begin position="327"/>
        <end position="375"/>
    </location>
</feature>
<dbReference type="GO" id="GO:0010468">
    <property type="term" value="P:regulation of gene expression"/>
    <property type="evidence" value="ECO:0007669"/>
    <property type="project" value="InterPro"/>
</dbReference>
<comment type="subcellular location">
    <subcellularLocation>
        <location evidence="1">Nucleus</location>
    </subcellularLocation>
</comment>
<feature type="compositionally biased region" description="Basic and acidic residues" evidence="5">
    <location>
        <begin position="174"/>
        <end position="204"/>
    </location>
</feature>
<dbReference type="Ensembl" id="ENSPSTT00000017337.1">
    <property type="protein sequence ID" value="ENSPSTP00000016545.1"/>
    <property type="gene ID" value="ENSPSTG00000011764.1"/>
</dbReference>